<gene>
    <name evidence="3" type="primary">Cnig_chr_III.g10847</name>
    <name evidence="3" type="ORF">B9Z55_010847</name>
</gene>
<feature type="compositionally biased region" description="Low complexity" evidence="1">
    <location>
        <begin position="190"/>
        <end position="207"/>
    </location>
</feature>
<dbReference type="STRING" id="1611254.A0A2G5UHK1"/>
<evidence type="ECO:0000313" key="4">
    <source>
        <dbReference type="Proteomes" id="UP000230233"/>
    </source>
</evidence>
<feature type="region of interest" description="Disordered" evidence="1">
    <location>
        <begin position="92"/>
        <end position="208"/>
    </location>
</feature>
<feature type="domain" description="Rgr-1 C-terminal" evidence="2">
    <location>
        <begin position="49"/>
        <end position="120"/>
    </location>
</feature>
<organism evidence="3 4">
    <name type="scientific">Caenorhabditis nigoni</name>
    <dbReference type="NCBI Taxonomy" id="1611254"/>
    <lineage>
        <taxon>Eukaryota</taxon>
        <taxon>Metazoa</taxon>
        <taxon>Ecdysozoa</taxon>
        <taxon>Nematoda</taxon>
        <taxon>Chromadorea</taxon>
        <taxon>Rhabditida</taxon>
        <taxon>Rhabditina</taxon>
        <taxon>Rhabditomorpha</taxon>
        <taxon>Rhabditoidea</taxon>
        <taxon>Rhabditidae</taxon>
        <taxon>Peloderinae</taxon>
        <taxon>Caenorhabditis</taxon>
    </lineage>
</organism>
<evidence type="ECO:0000256" key="1">
    <source>
        <dbReference type="SAM" id="MobiDB-lite"/>
    </source>
</evidence>
<reference evidence="4" key="1">
    <citation type="submission" date="2017-10" db="EMBL/GenBank/DDBJ databases">
        <title>Rapid genome shrinkage in a self-fertile nematode reveals novel sperm competition proteins.</title>
        <authorList>
            <person name="Yin D."/>
            <person name="Schwarz E.M."/>
            <person name="Thomas C.G."/>
            <person name="Felde R.L."/>
            <person name="Korf I.F."/>
            <person name="Cutter A.D."/>
            <person name="Schartner C.M."/>
            <person name="Ralston E.J."/>
            <person name="Meyer B.J."/>
            <person name="Haag E.S."/>
        </authorList>
    </citation>
    <scope>NUCLEOTIDE SEQUENCE [LARGE SCALE GENOMIC DNA]</scope>
    <source>
        <strain evidence="4">JU1422</strain>
    </source>
</reference>
<sequence length="259" mass="28127">METDENREKKYKIFADYGSSTVVAATIFSLPQLRILITGKMHSSLYLLIFSNFVTVPSELNKQLIDDVNTEVKTTGKCAIWALVSLVSDRFRSGEWNPSNRDEPIISTVAPPAPQQYVNPPSVAPGSIAPPGSGAPQQQQHQQPPPSVMQPGSMMGPQSVNAHQYGMHRQMGGPPSMQMNPSSVGPPPGSVGMPGSVGPGSMMNPGSHQQQYMNREALDRAVLVDQEVLTQDPSAIPQWGPGGQQYHHHMQYPPSNLCF</sequence>
<evidence type="ECO:0000259" key="2">
    <source>
        <dbReference type="Pfam" id="PF25308"/>
    </source>
</evidence>
<evidence type="ECO:0000313" key="3">
    <source>
        <dbReference type="EMBL" id="PIC39024.1"/>
    </source>
</evidence>
<dbReference type="Pfam" id="PF25308">
    <property type="entry name" value="Rgr-1_C"/>
    <property type="match status" value="1"/>
</dbReference>
<comment type="caution">
    <text evidence="3">The sequence shown here is derived from an EMBL/GenBank/DDBJ whole genome shotgun (WGS) entry which is preliminary data.</text>
</comment>
<feature type="compositionally biased region" description="Low complexity" evidence="1">
    <location>
        <begin position="120"/>
        <end position="142"/>
    </location>
</feature>
<accession>A0A2G5UHK1</accession>
<name>A0A2G5UHK1_9PELO</name>
<dbReference type="EMBL" id="PDUG01000003">
    <property type="protein sequence ID" value="PIC39024.1"/>
    <property type="molecule type" value="Genomic_DNA"/>
</dbReference>
<keyword evidence="4" id="KW-1185">Reference proteome</keyword>
<proteinExistence type="predicted"/>
<dbReference type="Proteomes" id="UP000230233">
    <property type="component" value="Chromosome III"/>
</dbReference>
<protein>
    <recommendedName>
        <fullName evidence="2">Rgr-1 C-terminal domain-containing protein</fullName>
    </recommendedName>
</protein>
<dbReference type="OrthoDB" id="10626448at2759"/>
<dbReference type="InterPro" id="IPR057322">
    <property type="entry name" value="Rgr-1_C"/>
</dbReference>
<dbReference type="AlphaFoldDB" id="A0A2G5UHK1"/>